<organism evidence="3 4">
    <name type="scientific">Acidaminobacter hydrogenoformans DSM 2784</name>
    <dbReference type="NCBI Taxonomy" id="1120920"/>
    <lineage>
        <taxon>Bacteria</taxon>
        <taxon>Bacillati</taxon>
        <taxon>Bacillota</taxon>
        <taxon>Clostridia</taxon>
        <taxon>Peptostreptococcales</taxon>
        <taxon>Acidaminobacteraceae</taxon>
        <taxon>Acidaminobacter</taxon>
    </lineage>
</organism>
<dbReference type="InterPro" id="IPR013559">
    <property type="entry name" value="YheO"/>
</dbReference>
<dbReference type="Pfam" id="PF13309">
    <property type="entry name" value="HTH_22"/>
    <property type="match status" value="1"/>
</dbReference>
<feature type="domain" description="Transcriptional regulator DauR-like HTH" evidence="2">
    <location>
        <begin position="151"/>
        <end position="212"/>
    </location>
</feature>
<feature type="domain" description="YheO-like" evidence="1">
    <location>
        <begin position="11"/>
        <end position="120"/>
    </location>
</feature>
<keyword evidence="3" id="KW-0238">DNA-binding</keyword>
<dbReference type="STRING" id="1120920.SAMN03080599_00638"/>
<dbReference type="PANTHER" id="PTHR35568">
    <property type="entry name" value="TRANSCRIPTIONAL REGULATOR DAUR"/>
    <property type="match status" value="1"/>
</dbReference>
<evidence type="ECO:0000259" key="2">
    <source>
        <dbReference type="Pfam" id="PF13309"/>
    </source>
</evidence>
<dbReference type="AlphaFoldDB" id="A0A1G5RSX3"/>
<proteinExistence type="predicted"/>
<evidence type="ECO:0000259" key="1">
    <source>
        <dbReference type="Pfam" id="PF08348"/>
    </source>
</evidence>
<gene>
    <name evidence="3" type="ORF">SAMN03080599_00638</name>
</gene>
<dbReference type="InterPro" id="IPR039446">
    <property type="entry name" value="DauR-like"/>
</dbReference>
<keyword evidence="4" id="KW-1185">Reference proteome</keyword>
<dbReference type="InterPro" id="IPR039445">
    <property type="entry name" value="DauR-like_HTH"/>
</dbReference>
<evidence type="ECO:0000313" key="3">
    <source>
        <dbReference type="EMBL" id="SCZ77192.1"/>
    </source>
</evidence>
<protein>
    <submittedName>
        <fullName evidence="3">Predicted transcriptional regulator YheO, contains PAS and DNA-binding HTH domains</fullName>
    </submittedName>
</protein>
<dbReference type="PANTHER" id="PTHR35568:SF1">
    <property type="entry name" value="TRANSCRIPTIONAL REGULATOR DAUR"/>
    <property type="match status" value="1"/>
</dbReference>
<dbReference type="Pfam" id="PF08348">
    <property type="entry name" value="PAS_6"/>
    <property type="match status" value="1"/>
</dbReference>
<evidence type="ECO:0000313" key="4">
    <source>
        <dbReference type="Proteomes" id="UP000199208"/>
    </source>
</evidence>
<dbReference type="Proteomes" id="UP000199208">
    <property type="component" value="Unassembled WGS sequence"/>
</dbReference>
<accession>A0A1G5RSX3</accession>
<name>A0A1G5RSX3_9FIRM</name>
<dbReference type="GO" id="GO:0003677">
    <property type="term" value="F:DNA binding"/>
    <property type="evidence" value="ECO:0007669"/>
    <property type="project" value="UniProtKB-KW"/>
</dbReference>
<reference evidence="3 4" key="1">
    <citation type="submission" date="2016-10" db="EMBL/GenBank/DDBJ databases">
        <authorList>
            <person name="de Groot N.N."/>
        </authorList>
    </citation>
    <scope>NUCLEOTIDE SEQUENCE [LARGE SCALE GENOMIC DNA]</scope>
    <source>
        <strain evidence="3 4">DSM 2784</strain>
    </source>
</reference>
<dbReference type="EMBL" id="FMWL01000002">
    <property type="protein sequence ID" value="SCZ77192.1"/>
    <property type="molecule type" value="Genomic_DNA"/>
</dbReference>
<sequence>MKMTTKLNPIIQSYIPLVKGIAATFGSRCEVVLHDFTDLQHSIVAIENGHVTGRSSGSPMTESSLKLVQNGKVDEDIVNYTGKSADGRVLKSTTVFIKDEHQKVIGCFCINFDITELVGARSVLNDIMKISEDFQERPNDAKNLNVVSVVLTDLVKETLDEVGKPIIYLSKDDKVMMVDRLDQKGAFLIKGAIDYVANVLCVSRYTIYNYLDEIRETK</sequence>